<feature type="compositionally biased region" description="Basic and acidic residues" evidence="5">
    <location>
        <begin position="544"/>
        <end position="558"/>
    </location>
</feature>
<dbReference type="InterPro" id="IPR007502">
    <property type="entry name" value="Helicase-assoc_dom"/>
</dbReference>
<dbReference type="Pfam" id="PF00270">
    <property type="entry name" value="DEAD"/>
    <property type="match status" value="1"/>
</dbReference>
<feature type="compositionally biased region" description="Low complexity" evidence="5">
    <location>
        <begin position="587"/>
        <end position="599"/>
    </location>
</feature>
<feature type="compositionally biased region" description="Low complexity" evidence="5">
    <location>
        <begin position="559"/>
        <end position="569"/>
    </location>
</feature>
<dbReference type="InterPro" id="IPR013689">
    <property type="entry name" value="RNA_helicase_ATP-dep_HrpB_C"/>
</dbReference>
<feature type="domain" description="Helicase C-terminal" evidence="7">
    <location>
        <begin position="219"/>
        <end position="390"/>
    </location>
</feature>
<accession>A0A7W0ID75</accession>
<dbReference type="Gene3D" id="1.20.120.1080">
    <property type="match status" value="1"/>
</dbReference>
<name>A0A7W0ID75_9ACTN</name>
<feature type="region of interest" description="Disordered" evidence="5">
    <location>
        <begin position="514"/>
        <end position="573"/>
    </location>
</feature>
<dbReference type="PANTHER" id="PTHR43519">
    <property type="entry name" value="ATP-DEPENDENT RNA HELICASE HRPB"/>
    <property type="match status" value="1"/>
</dbReference>
<feature type="compositionally biased region" description="Gly residues" evidence="5">
    <location>
        <begin position="600"/>
        <end position="610"/>
    </location>
</feature>
<reference evidence="8 9" key="1">
    <citation type="submission" date="2020-07" db="EMBL/GenBank/DDBJ databases">
        <title>Streptomyces isolated from Indian soil.</title>
        <authorList>
            <person name="Mandal S."/>
            <person name="Maiti P.K."/>
        </authorList>
    </citation>
    <scope>NUCLEOTIDE SEQUENCE [LARGE SCALE GENOMIC DNA]</scope>
    <source>
        <strain evidence="8 9">PSKA28</strain>
    </source>
</reference>
<keyword evidence="1" id="KW-0547">Nucleotide-binding</keyword>
<dbReference type="RefSeq" id="WP_181661926.1">
    <property type="nucleotide sequence ID" value="NZ_JACEHE010000037.1"/>
</dbReference>
<dbReference type="InterPro" id="IPR001650">
    <property type="entry name" value="Helicase_C-like"/>
</dbReference>
<keyword evidence="4" id="KW-0067">ATP-binding</keyword>
<feature type="region of interest" description="Disordered" evidence="5">
    <location>
        <begin position="650"/>
        <end position="743"/>
    </location>
</feature>
<dbReference type="CDD" id="cd18791">
    <property type="entry name" value="SF2_C_RHA"/>
    <property type="match status" value="1"/>
</dbReference>
<evidence type="ECO:0000256" key="3">
    <source>
        <dbReference type="ARBA" id="ARBA00022806"/>
    </source>
</evidence>
<keyword evidence="2" id="KW-0378">Hydrolase</keyword>
<dbReference type="SMART" id="SM00847">
    <property type="entry name" value="HA2"/>
    <property type="match status" value="1"/>
</dbReference>
<dbReference type="GO" id="GO:0005524">
    <property type="term" value="F:ATP binding"/>
    <property type="evidence" value="ECO:0007669"/>
    <property type="project" value="UniProtKB-KW"/>
</dbReference>
<dbReference type="Pfam" id="PF00271">
    <property type="entry name" value="Helicase_C"/>
    <property type="match status" value="1"/>
</dbReference>
<dbReference type="AlphaFoldDB" id="A0A7W0ID75"/>
<feature type="compositionally biased region" description="Basic and acidic residues" evidence="5">
    <location>
        <begin position="611"/>
        <end position="622"/>
    </location>
</feature>
<dbReference type="InterPro" id="IPR049614">
    <property type="entry name" value="HrpB_DEXH"/>
</dbReference>
<feature type="compositionally biased region" description="Low complexity" evidence="5">
    <location>
        <begin position="672"/>
        <end position="681"/>
    </location>
</feature>
<dbReference type="GO" id="GO:0004386">
    <property type="term" value="F:helicase activity"/>
    <property type="evidence" value="ECO:0007669"/>
    <property type="project" value="UniProtKB-KW"/>
</dbReference>
<dbReference type="PANTHER" id="PTHR43519:SF1">
    <property type="entry name" value="ATP-DEPENDENT RNA HELICASE HRPB"/>
    <property type="match status" value="1"/>
</dbReference>
<feature type="region of interest" description="Disordered" evidence="5">
    <location>
        <begin position="585"/>
        <end position="636"/>
    </location>
</feature>
<evidence type="ECO:0000256" key="1">
    <source>
        <dbReference type="ARBA" id="ARBA00022741"/>
    </source>
</evidence>
<dbReference type="GO" id="GO:0016787">
    <property type="term" value="F:hydrolase activity"/>
    <property type="evidence" value="ECO:0007669"/>
    <property type="project" value="UniProtKB-KW"/>
</dbReference>
<proteinExistence type="predicted"/>
<dbReference type="Gene3D" id="3.40.50.300">
    <property type="entry name" value="P-loop containing nucleotide triphosphate hydrolases"/>
    <property type="match status" value="2"/>
</dbReference>
<evidence type="ECO:0000259" key="7">
    <source>
        <dbReference type="PROSITE" id="PS51194"/>
    </source>
</evidence>
<evidence type="ECO:0000313" key="9">
    <source>
        <dbReference type="Proteomes" id="UP000545761"/>
    </source>
</evidence>
<dbReference type="InterPro" id="IPR027417">
    <property type="entry name" value="P-loop_NTPase"/>
</dbReference>
<dbReference type="PROSITE" id="PS51192">
    <property type="entry name" value="HELICASE_ATP_BIND_1"/>
    <property type="match status" value="1"/>
</dbReference>
<dbReference type="SMART" id="SM00487">
    <property type="entry name" value="DEXDc"/>
    <property type="match status" value="1"/>
</dbReference>
<evidence type="ECO:0000313" key="8">
    <source>
        <dbReference type="EMBL" id="MBA2951002.1"/>
    </source>
</evidence>
<evidence type="ECO:0000256" key="4">
    <source>
        <dbReference type="ARBA" id="ARBA00022840"/>
    </source>
</evidence>
<dbReference type="CDD" id="cd17990">
    <property type="entry name" value="DEXHc_HrpB"/>
    <property type="match status" value="1"/>
</dbReference>
<dbReference type="PROSITE" id="PS51194">
    <property type="entry name" value="HELICASE_CTER"/>
    <property type="match status" value="1"/>
</dbReference>
<dbReference type="SUPFAM" id="SSF52540">
    <property type="entry name" value="P-loop containing nucleoside triphosphate hydrolases"/>
    <property type="match status" value="1"/>
</dbReference>
<feature type="domain" description="Helicase ATP-binding" evidence="6">
    <location>
        <begin position="20"/>
        <end position="191"/>
    </location>
</feature>
<evidence type="ECO:0000256" key="2">
    <source>
        <dbReference type="ARBA" id="ARBA00022801"/>
    </source>
</evidence>
<dbReference type="InterPro" id="IPR011545">
    <property type="entry name" value="DEAD/DEAH_box_helicase_dom"/>
</dbReference>
<keyword evidence="3 8" id="KW-0347">Helicase</keyword>
<dbReference type="EMBL" id="JACEHE010000037">
    <property type="protein sequence ID" value="MBA2951002.1"/>
    <property type="molecule type" value="Genomic_DNA"/>
</dbReference>
<feature type="region of interest" description="Disordered" evidence="5">
    <location>
        <begin position="1055"/>
        <end position="1079"/>
    </location>
</feature>
<dbReference type="Proteomes" id="UP000545761">
    <property type="component" value="Unassembled WGS sequence"/>
</dbReference>
<evidence type="ECO:0000259" key="6">
    <source>
        <dbReference type="PROSITE" id="PS51192"/>
    </source>
</evidence>
<evidence type="ECO:0000256" key="5">
    <source>
        <dbReference type="SAM" id="MobiDB-lite"/>
    </source>
</evidence>
<dbReference type="GO" id="GO:0003676">
    <property type="term" value="F:nucleic acid binding"/>
    <property type="evidence" value="ECO:0007669"/>
    <property type="project" value="InterPro"/>
</dbReference>
<gene>
    <name evidence="8" type="ORF">H1D24_35970</name>
</gene>
<dbReference type="SMART" id="SM00490">
    <property type="entry name" value="HELICc"/>
    <property type="match status" value="1"/>
</dbReference>
<organism evidence="8 9">
    <name type="scientific">Streptomyces himalayensis subsp. himalayensis</name>
    <dbReference type="NCBI Taxonomy" id="2756131"/>
    <lineage>
        <taxon>Bacteria</taxon>
        <taxon>Bacillati</taxon>
        <taxon>Actinomycetota</taxon>
        <taxon>Actinomycetes</taxon>
        <taxon>Kitasatosporales</taxon>
        <taxon>Streptomycetaceae</taxon>
        <taxon>Streptomyces</taxon>
        <taxon>Streptomyces himalayensis</taxon>
    </lineage>
</organism>
<comment type="caution">
    <text evidence="8">The sequence shown here is derived from an EMBL/GenBank/DDBJ whole genome shotgun (WGS) entry which is preliminary data.</text>
</comment>
<sequence>MIRTDALEQLPVRTAVPALRGALDAHGTAVLCAPPGTGKTTLVPLALAGLLGDAPADAEGAVRRVVVAEPRRIAARAAARRMAWLLGEQTGQRVGYTVRGERVVGRHTRVEVVTTGVLLQRLQRDPELAGVDAVVIDECHERHLDADTVAAFLLDVRAALRPELRLLAASATTDAKGWARLLGAAPVIEAEGVSYPVEVVWAPPVQPVRPPHGMRVDPALLSHVASVVRRALGERDGDVLCFLPGVGEIARVAGRLGDLDGVEVLQVHGRAPAAVQDAVLAGSADGARRLVLATSVAESSLTVPGVRVVVDSGLAREPRVDHARGLSALTTVRASQAAGRQRTGRAGREAPGAVYRCWSEAEDGRLPRFPAPEIRVADLASFALQAACWGDPDASGLALLDPPPGGAMAAAREVLRAIGAVDSAGRATERGTRMTQLGLHPRLARALLDGAAEVGARRAAEVIALLSEEPPREYGDDLAAAWRSARRGGDAYGARWRAEARRLTSAVALRGGGRADAGSVEAVGPAGAGSAPEDAVHAGPADGRLAEGGHTDRGRADDGAASVSAADSRGAADARSVEAVEAAGLGSAAKDAVPADAVPSGGGHTDGGLAEGRHTDRGRADDGPASVSAADSRGAADARSVEAVEAAGLGSAAKDAVPAHAVPSGGGHTDDGAGPARAGRAGAAGGRGGHGSAAHAGAAGGKDEHSRAAHAGAAGGKDEHSRAAHAGAAGGKDEHSSATPHALASYGGTARAGYTDDLVAGLVAALAFPERVARARGDEAYRMVSGTGAELGEGSALRGAPWIAVAVADRPVGAGHARVRLGAVIDEATARRAAASLYAEGEEVGWVDGDVVARRVERLGAVELAASPLKDADPGLVREALLEGLRREGLGLLRWTGDAEALRQRLAFLYRHSGAPWPDVSDDALHARVGEWLEPELSRARRRADLGRIGAGQALTRLLPWASGEAARLDELAPERVEVPSGSRIRIDYGNPDQPVLAVKLQEMFGLAETPRVAGVPLLVHLLSPAGRPAAVTADLASFWRDGYRSVRAELRGRYPKHPWPEDPATAEPTRHTNARLRR</sequence>
<protein>
    <submittedName>
        <fullName evidence="8">ATP-dependent helicase</fullName>
    </submittedName>
</protein>
<dbReference type="Pfam" id="PF08482">
    <property type="entry name" value="HrpB_C"/>
    <property type="match status" value="1"/>
</dbReference>
<feature type="compositionally biased region" description="Gly residues" evidence="5">
    <location>
        <begin position="682"/>
        <end position="691"/>
    </location>
</feature>
<dbReference type="InterPro" id="IPR014001">
    <property type="entry name" value="Helicase_ATP-bd"/>
</dbReference>